<name>A0A382YPV6_9ZZZZ</name>
<gene>
    <name evidence="1" type="ORF">METZ01_LOCUS438098</name>
</gene>
<organism evidence="1">
    <name type="scientific">marine metagenome</name>
    <dbReference type="NCBI Taxonomy" id="408172"/>
    <lineage>
        <taxon>unclassified sequences</taxon>
        <taxon>metagenomes</taxon>
        <taxon>ecological metagenomes</taxon>
    </lineage>
</organism>
<accession>A0A382YPV6</accession>
<sequence length="152" mass="17576">MGWFTRKPDPMTIRSHELNTEIAALEDKIHQIKHASNYSDPHQIQTVLEETRSMSVYPFLKTEEELAESIPVEPERDCPSLYNDLGLRKFDLAGWWLRLKHSKTLPAPTKNEQLVTLIATGRQHGHTALRKDTRLARNRFILLALVLLAVLW</sequence>
<dbReference type="EMBL" id="UINC01177541">
    <property type="protein sequence ID" value="SVD85244.1"/>
    <property type="molecule type" value="Genomic_DNA"/>
</dbReference>
<proteinExistence type="predicted"/>
<feature type="non-terminal residue" evidence="1">
    <location>
        <position position="152"/>
    </location>
</feature>
<dbReference type="AlphaFoldDB" id="A0A382YPV6"/>
<reference evidence="1" key="1">
    <citation type="submission" date="2018-05" db="EMBL/GenBank/DDBJ databases">
        <authorList>
            <person name="Lanie J.A."/>
            <person name="Ng W.-L."/>
            <person name="Kazmierczak K.M."/>
            <person name="Andrzejewski T.M."/>
            <person name="Davidsen T.M."/>
            <person name="Wayne K.J."/>
            <person name="Tettelin H."/>
            <person name="Glass J.I."/>
            <person name="Rusch D."/>
            <person name="Podicherti R."/>
            <person name="Tsui H.-C.T."/>
            <person name="Winkler M.E."/>
        </authorList>
    </citation>
    <scope>NUCLEOTIDE SEQUENCE</scope>
</reference>
<protein>
    <submittedName>
        <fullName evidence="1">Uncharacterized protein</fullName>
    </submittedName>
</protein>
<evidence type="ECO:0000313" key="1">
    <source>
        <dbReference type="EMBL" id="SVD85244.1"/>
    </source>
</evidence>